<keyword evidence="8" id="KW-1185">Reference proteome</keyword>
<dbReference type="KEGG" id="ent:Ent638_1669"/>
<dbReference type="InterPro" id="IPR000160">
    <property type="entry name" value="GGDEF_dom"/>
</dbReference>
<proteinExistence type="predicted"/>
<evidence type="ECO:0000256" key="3">
    <source>
        <dbReference type="ARBA" id="ARBA00012528"/>
    </source>
</evidence>
<evidence type="ECO:0000259" key="6">
    <source>
        <dbReference type="PROSITE" id="PS50887"/>
    </source>
</evidence>
<dbReference type="NCBIfam" id="NF007380">
    <property type="entry name" value="PRK09894.1"/>
    <property type="match status" value="1"/>
</dbReference>
<dbReference type="RefSeq" id="WP_012017064.1">
    <property type="nucleotide sequence ID" value="NC_009436.1"/>
</dbReference>
<dbReference type="InterPro" id="IPR043128">
    <property type="entry name" value="Rev_trsase/Diguanyl_cyclase"/>
</dbReference>
<dbReference type="CDD" id="cd01949">
    <property type="entry name" value="GGDEF"/>
    <property type="match status" value="1"/>
</dbReference>
<accession>A0A9J9GFM3</accession>
<dbReference type="AlphaFoldDB" id="A0A9J9GFM3"/>
<dbReference type="PANTHER" id="PTHR45138:SF9">
    <property type="entry name" value="DIGUANYLATE CYCLASE DGCM-RELATED"/>
    <property type="match status" value="1"/>
</dbReference>
<dbReference type="SUPFAM" id="SSF55073">
    <property type="entry name" value="Nucleotide cyclase"/>
    <property type="match status" value="1"/>
</dbReference>
<feature type="domain" description="GGDEF" evidence="6">
    <location>
        <begin position="157"/>
        <end position="289"/>
    </location>
</feature>
<evidence type="ECO:0000256" key="2">
    <source>
        <dbReference type="ARBA" id="ARBA00004665"/>
    </source>
</evidence>
<dbReference type="EMBL" id="CP000653">
    <property type="protein sequence ID" value="ABP60348.1"/>
    <property type="molecule type" value="Genomic_DNA"/>
</dbReference>
<comment type="cofactor">
    <cofactor evidence="1">
        <name>Mg(2+)</name>
        <dbReference type="ChEBI" id="CHEBI:18420"/>
    </cofactor>
</comment>
<evidence type="ECO:0000256" key="1">
    <source>
        <dbReference type="ARBA" id="ARBA00001946"/>
    </source>
</evidence>
<dbReference type="PANTHER" id="PTHR45138">
    <property type="entry name" value="REGULATORY COMPONENTS OF SENSORY TRANSDUCTION SYSTEM"/>
    <property type="match status" value="1"/>
</dbReference>
<dbReference type="InterPro" id="IPR029787">
    <property type="entry name" value="Nucleotide_cyclase"/>
</dbReference>
<dbReference type="GO" id="GO:0052621">
    <property type="term" value="F:diguanylate cyclase activity"/>
    <property type="evidence" value="ECO:0007669"/>
    <property type="project" value="UniProtKB-EC"/>
</dbReference>
<keyword evidence="4" id="KW-0547">Nucleotide-binding</keyword>
<comment type="catalytic activity">
    <reaction evidence="5">
        <text>2 GTP = 3',3'-c-di-GMP + 2 diphosphate</text>
        <dbReference type="Rhea" id="RHEA:24898"/>
        <dbReference type="ChEBI" id="CHEBI:33019"/>
        <dbReference type="ChEBI" id="CHEBI:37565"/>
        <dbReference type="ChEBI" id="CHEBI:58805"/>
        <dbReference type="EC" id="2.7.7.65"/>
    </reaction>
</comment>
<reference evidence="8" key="1">
    <citation type="journal article" date="2010" name="PLoS Genet.">
        <title>Genome sequence of the plant growth promoting endophytic bacterium Enterobacter sp. 638.</title>
        <authorList>
            <person name="Taghavi S."/>
            <person name="van der Lelie D."/>
            <person name="Hoffman A."/>
            <person name="Zhang Y.B."/>
            <person name="Walla M.D."/>
            <person name="Vangronsveld J."/>
            <person name="Newman L."/>
            <person name="Monchy S."/>
        </authorList>
    </citation>
    <scope>NUCLEOTIDE SEQUENCE [LARGE SCALE GENOMIC DNA]</scope>
    <source>
        <strain evidence="8">638</strain>
    </source>
</reference>
<name>A0A9J9GFM3_ENT38</name>
<dbReference type="Gene3D" id="1.20.120.30">
    <property type="entry name" value="Aspartate receptor, ligand-binding domain"/>
    <property type="match status" value="1"/>
</dbReference>
<evidence type="ECO:0000256" key="4">
    <source>
        <dbReference type="ARBA" id="ARBA00023134"/>
    </source>
</evidence>
<protein>
    <recommendedName>
        <fullName evidence="3">diguanylate cyclase</fullName>
        <ecNumber evidence="3">2.7.7.65</ecNumber>
    </recommendedName>
</protein>
<dbReference type="InterPro" id="IPR050469">
    <property type="entry name" value="Diguanylate_Cyclase"/>
</dbReference>
<dbReference type="Pfam" id="PF13682">
    <property type="entry name" value="CZB"/>
    <property type="match status" value="1"/>
</dbReference>
<evidence type="ECO:0000256" key="5">
    <source>
        <dbReference type="ARBA" id="ARBA00034247"/>
    </source>
</evidence>
<dbReference type="FunFam" id="3.30.70.270:FF:000001">
    <property type="entry name" value="Diguanylate cyclase domain protein"/>
    <property type="match status" value="1"/>
</dbReference>
<dbReference type="EC" id="2.7.7.65" evidence="3"/>
<dbReference type="PROSITE" id="PS50887">
    <property type="entry name" value="GGDEF"/>
    <property type="match status" value="1"/>
</dbReference>
<dbReference type="GO" id="GO:0005886">
    <property type="term" value="C:plasma membrane"/>
    <property type="evidence" value="ECO:0007669"/>
    <property type="project" value="TreeGrafter"/>
</dbReference>
<gene>
    <name evidence="7" type="ordered locus">Ent638_1669</name>
</gene>
<evidence type="ECO:0000313" key="7">
    <source>
        <dbReference type="EMBL" id="ABP60348.1"/>
    </source>
</evidence>
<dbReference type="SMART" id="SM00267">
    <property type="entry name" value="GGDEF"/>
    <property type="match status" value="1"/>
</dbReference>
<evidence type="ECO:0000313" key="8">
    <source>
        <dbReference type="Proteomes" id="UP000000230"/>
    </source>
</evidence>
<organism evidence="7 8">
    <name type="scientific">Enterobacter sp. (strain 638)</name>
    <dbReference type="NCBI Taxonomy" id="399742"/>
    <lineage>
        <taxon>Bacteria</taxon>
        <taxon>Pseudomonadati</taxon>
        <taxon>Pseudomonadota</taxon>
        <taxon>Gammaproteobacteria</taxon>
        <taxon>Enterobacterales</taxon>
        <taxon>Enterobacteriaceae</taxon>
        <taxon>Enterobacter</taxon>
    </lineage>
</organism>
<dbReference type="Proteomes" id="UP000000230">
    <property type="component" value="Chromosome"/>
</dbReference>
<keyword evidence="4" id="KW-0342">GTP-binding</keyword>
<dbReference type="Pfam" id="PF00990">
    <property type="entry name" value="GGDEF"/>
    <property type="match status" value="1"/>
</dbReference>
<sequence>MNSKFKKIDATVRDLNHSTDAHFKWLINILRFVASRDVLLPDLTCDDAHNFCDFGHWLNTQLQDDIAGRNYLLDIKDKHIHVHKMCRELIKAIEHDECNNAPFDDFETALLAFTASVSRYKAHLLQLRTSYDALTGLPLRRILDESYDSMNKALGDEGLYLLLLDVDHFKKINDNYGHLIGDAVLRSLALNLENNIRRAESVYRYGGEEFIILLQAHSDREATEAAERLRRVIETSETVSGGHRVKITFSSGLTRVHRGETLREVLERADVALYKGKQSGRNCTILINKSLDCINVSY</sequence>
<dbReference type="OrthoDB" id="5496380at2"/>
<dbReference type="GO" id="GO:0043709">
    <property type="term" value="P:cell adhesion involved in single-species biofilm formation"/>
    <property type="evidence" value="ECO:0007669"/>
    <property type="project" value="TreeGrafter"/>
</dbReference>
<dbReference type="InterPro" id="IPR025991">
    <property type="entry name" value="Chemoreceptor_zinc-bind_dom"/>
</dbReference>
<comment type="pathway">
    <text evidence="2">Purine metabolism; 3',5'-cyclic di-GMP biosynthesis.</text>
</comment>
<dbReference type="Gene3D" id="3.30.70.270">
    <property type="match status" value="1"/>
</dbReference>
<dbReference type="GO" id="GO:0005525">
    <property type="term" value="F:GTP binding"/>
    <property type="evidence" value="ECO:0007669"/>
    <property type="project" value="UniProtKB-KW"/>
</dbReference>
<dbReference type="NCBIfam" id="TIGR00254">
    <property type="entry name" value="GGDEF"/>
    <property type="match status" value="1"/>
</dbReference>
<dbReference type="GO" id="GO:1902201">
    <property type="term" value="P:negative regulation of bacterial-type flagellum-dependent cell motility"/>
    <property type="evidence" value="ECO:0007669"/>
    <property type="project" value="TreeGrafter"/>
</dbReference>